<sequence>MNLFLFDPNGYEKLYNCSAYKVEDVPIEKRQDIVWGLIFVIMFILYELLYLPCIYSITKHLDQACYKFMLFIGIVDIICLPVCALIHGYFAITGAVFCSHPTFIYLAGSFGFFFWVIESSGDIILAVNRCVEVISPIWGERLYNGKRAWLWMLPPMIYGLYVLFYTKPILFSGIYFAWFFNPHVGYIDDFGLVYNNPIQTFHNWLVTFGLSSSYIVFTTVFFIRATRGNNRTSLAQKMSFLQVLAISIVNIATGLIYIYMQFFRISEAIIYIASLMWVTAHGLPSLIYLFMNKTIRNDTFALFGYVPAQQLSVGHFAGAKTGHLSTTTKIAPKTNIANINIH</sequence>
<feature type="transmembrane region" description="Helical" evidence="1">
    <location>
        <begin position="268"/>
        <end position="290"/>
    </location>
</feature>
<feature type="transmembrane region" description="Helical" evidence="1">
    <location>
        <begin position="33"/>
        <end position="57"/>
    </location>
</feature>
<accession>A0A6V7TSJ5</accession>
<protein>
    <submittedName>
        <fullName evidence="2">Uncharacterized protein</fullName>
    </submittedName>
</protein>
<reference evidence="2 3" key="1">
    <citation type="submission" date="2020-08" db="EMBL/GenBank/DDBJ databases">
        <authorList>
            <person name="Koutsovoulos G."/>
            <person name="Danchin GJ E."/>
        </authorList>
    </citation>
    <scope>NUCLEOTIDE SEQUENCE [LARGE SCALE GENOMIC DNA]</scope>
</reference>
<dbReference type="PANTHER" id="PTHR23021">
    <property type="entry name" value="SERPENTINE RECEPTOR, CLASS T"/>
    <property type="match status" value="1"/>
</dbReference>
<dbReference type="InterPro" id="IPR019425">
    <property type="entry name" value="7TM_GPCR_serpentine_rcpt_Srt"/>
</dbReference>
<comment type="caution">
    <text evidence="2">The sequence shown here is derived from an EMBL/GenBank/DDBJ whole genome shotgun (WGS) entry which is preliminary data.</text>
</comment>
<dbReference type="OrthoDB" id="5873245at2759"/>
<evidence type="ECO:0000313" key="3">
    <source>
        <dbReference type="Proteomes" id="UP000580250"/>
    </source>
</evidence>
<proteinExistence type="predicted"/>
<dbReference type="SUPFAM" id="SSF81321">
    <property type="entry name" value="Family A G protein-coupled receptor-like"/>
    <property type="match status" value="1"/>
</dbReference>
<keyword evidence="1" id="KW-0812">Transmembrane</keyword>
<keyword evidence="1" id="KW-1133">Transmembrane helix</keyword>
<feature type="transmembrane region" description="Helical" evidence="1">
    <location>
        <begin position="104"/>
        <end position="127"/>
    </location>
</feature>
<feature type="transmembrane region" description="Helical" evidence="1">
    <location>
        <begin position="69"/>
        <end position="92"/>
    </location>
</feature>
<dbReference type="AlphaFoldDB" id="A0A6V7TSJ5"/>
<evidence type="ECO:0000256" key="1">
    <source>
        <dbReference type="SAM" id="Phobius"/>
    </source>
</evidence>
<dbReference type="Proteomes" id="UP000580250">
    <property type="component" value="Unassembled WGS sequence"/>
</dbReference>
<dbReference type="Pfam" id="PF10321">
    <property type="entry name" value="7TM_GPCR_Srt"/>
    <property type="match status" value="1"/>
</dbReference>
<feature type="transmembrane region" description="Helical" evidence="1">
    <location>
        <begin position="243"/>
        <end position="262"/>
    </location>
</feature>
<organism evidence="2 3">
    <name type="scientific">Meloidogyne enterolobii</name>
    <name type="common">Root-knot nematode worm</name>
    <name type="synonym">Meloidogyne mayaguensis</name>
    <dbReference type="NCBI Taxonomy" id="390850"/>
    <lineage>
        <taxon>Eukaryota</taxon>
        <taxon>Metazoa</taxon>
        <taxon>Ecdysozoa</taxon>
        <taxon>Nematoda</taxon>
        <taxon>Chromadorea</taxon>
        <taxon>Rhabditida</taxon>
        <taxon>Tylenchina</taxon>
        <taxon>Tylenchomorpha</taxon>
        <taxon>Tylenchoidea</taxon>
        <taxon>Meloidogynidae</taxon>
        <taxon>Meloidogyninae</taxon>
        <taxon>Meloidogyne</taxon>
    </lineage>
</organism>
<gene>
    <name evidence="2" type="ORF">MENT_LOCUS3950</name>
</gene>
<name>A0A6V7TSJ5_MELEN</name>
<dbReference type="EMBL" id="CAJEWN010000013">
    <property type="protein sequence ID" value="CAD2133266.1"/>
    <property type="molecule type" value="Genomic_DNA"/>
</dbReference>
<dbReference type="Gene3D" id="1.20.1070.10">
    <property type="entry name" value="Rhodopsin 7-helix transmembrane proteins"/>
    <property type="match status" value="1"/>
</dbReference>
<dbReference type="PANTHER" id="PTHR23021:SF11">
    <property type="entry name" value="SERPENTINE RECEPTOR, CLASS T"/>
    <property type="match status" value="1"/>
</dbReference>
<feature type="transmembrane region" description="Helical" evidence="1">
    <location>
        <begin position="148"/>
        <end position="181"/>
    </location>
</feature>
<evidence type="ECO:0000313" key="2">
    <source>
        <dbReference type="EMBL" id="CAD2133266.1"/>
    </source>
</evidence>
<feature type="transmembrane region" description="Helical" evidence="1">
    <location>
        <begin position="201"/>
        <end position="223"/>
    </location>
</feature>
<keyword evidence="1" id="KW-0472">Membrane</keyword>